<dbReference type="AlphaFoldDB" id="A0AAW9SHT0"/>
<dbReference type="InterPro" id="IPR027417">
    <property type="entry name" value="P-loop_NTPase"/>
</dbReference>
<protein>
    <submittedName>
        <fullName evidence="1">ATP-binding protein</fullName>
    </submittedName>
</protein>
<gene>
    <name evidence="1" type="ORF">AAG747_28240</name>
</gene>
<evidence type="ECO:0000313" key="1">
    <source>
        <dbReference type="EMBL" id="MEN7551839.1"/>
    </source>
</evidence>
<dbReference type="SUPFAM" id="SSF52540">
    <property type="entry name" value="P-loop containing nucleoside triphosphate hydrolases"/>
    <property type="match status" value="1"/>
</dbReference>
<evidence type="ECO:0000313" key="2">
    <source>
        <dbReference type="Proteomes" id="UP001403385"/>
    </source>
</evidence>
<comment type="caution">
    <text evidence="1">The sequence shown here is derived from an EMBL/GenBank/DDBJ whole genome shotgun (WGS) entry which is preliminary data.</text>
</comment>
<dbReference type="GO" id="GO:0005524">
    <property type="term" value="F:ATP binding"/>
    <property type="evidence" value="ECO:0007669"/>
    <property type="project" value="UniProtKB-KW"/>
</dbReference>
<accession>A0AAW9SHT0</accession>
<proteinExistence type="predicted"/>
<dbReference type="EMBL" id="JBDKWZ010000028">
    <property type="protein sequence ID" value="MEN7551839.1"/>
    <property type="molecule type" value="Genomic_DNA"/>
</dbReference>
<sequence length="207" mass="23668">MTKTTMNRFDHYLPRLEQKGKELFGKAFRIYPEDRRLVSHLLAYFLKSKVPQGLDLHKGILLTGPIGCGKTCLMSLLRFTLPEKERFVLKPTRRIAMEFSSGGFPVIEKYSYGSFHSGPPALQAKAYCFDDLGLEPPVRHFGNELNIMAEVLLGRYELFVNQGMLTHATTNLSARELEAFYGNRVRSRLRSMMNLVSFGQEAVDKRK</sequence>
<dbReference type="Gene3D" id="3.40.50.300">
    <property type="entry name" value="P-loop containing nucleotide triphosphate hydrolases"/>
    <property type="match status" value="1"/>
</dbReference>
<dbReference type="Proteomes" id="UP001403385">
    <property type="component" value="Unassembled WGS sequence"/>
</dbReference>
<keyword evidence="1" id="KW-0067">ATP-binding</keyword>
<reference evidence="1 2" key="1">
    <citation type="submission" date="2024-04" db="EMBL/GenBank/DDBJ databases">
        <title>Novel genus in family Flammeovirgaceae.</title>
        <authorList>
            <person name="Nguyen T.H."/>
            <person name="Vuong T.Q."/>
            <person name="Le H."/>
            <person name="Kim S.-G."/>
        </authorList>
    </citation>
    <scope>NUCLEOTIDE SEQUENCE [LARGE SCALE GENOMIC DNA]</scope>
    <source>
        <strain evidence="1 2">JCM 23209</strain>
    </source>
</reference>
<name>A0AAW9SHT0_9BACT</name>
<dbReference type="RefSeq" id="WP_346824618.1">
    <property type="nucleotide sequence ID" value="NZ_JBDKWZ010000028.1"/>
</dbReference>
<keyword evidence="2" id="KW-1185">Reference proteome</keyword>
<keyword evidence="1" id="KW-0547">Nucleotide-binding</keyword>
<organism evidence="1 2">
    <name type="scientific">Rapidithrix thailandica</name>
    <dbReference type="NCBI Taxonomy" id="413964"/>
    <lineage>
        <taxon>Bacteria</taxon>
        <taxon>Pseudomonadati</taxon>
        <taxon>Bacteroidota</taxon>
        <taxon>Cytophagia</taxon>
        <taxon>Cytophagales</taxon>
        <taxon>Flammeovirgaceae</taxon>
        <taxon>Rapidithrix</taxon>
    </lineage>
</organism>